<dbReference type="InterPro" id="IPR051051">
    <property type="entry name" value="E3_ubiq-ligase_TRIM/RNF"/>
</dbReference>
<keyword evidence="2" id="KW-0863">Zinc-finger</keyword>
<protein>
    <recommendedName>
        <fullName evidence="5">B30.2/SPRY domain-containing protein</fullName>
    </recommendedName>
</protein>
<dbReference type="InterPro" id="IPR003877">
    <property type="entry name" value="SPRY_dom"/>
</dbReference>
<dbReference type="Pfam" id="PF13765">
    <property type="entry name" value="PRY"/>
    <property type="match status" value="1"/>
</dbReference>
<evidence type="ECO:0000313" key="7">
    <source>
        <dbReference type="Proteomes" id="UP000250572"/>
    </source>
</evidence>
<feature type="compositionally biased region" description="Basic and acidic residues" evidence="4">
    <location>
        <begin position="103"/>
        <end position="120"/>
    </location>
</feature>
<dbReference type="InterPro" id="IPR013320">
    <property type="entry name" value="ConA-like_dom_sf"/>
</dbReference>
<feature type="compositionally biased region" description="Pro residues" evidence="4">
    <location>
        <begin position="1"/>
        <end position="11"/>
    </location>
</feature>
<keyword evidence="3" id="KW-0862">Zinc</keyword>
<name>A0A315VD24_GAMAF</name>
<evidence type="ECO:0000313" key="6">
    <source>
        <dbReference type="EMBL" id="PWA21141.1"/>
    </source>
</evidence>
<keyword evidence="7" id="KW-1185">Reference proteome</keyword>
<feature type="compositionally biased region" description="Basic and acidic residues" evidence="4">
    <location>
        <begin position="127"/>
        <end position="145"/>
    </location>
</feature>
<dbReference type="PRINTS" id="PR01407">
    <property type="entry name" value="BUTYPHLNCDUF"/>
</dbReference>
<dbReference type="Pfam" id="PF00622">
    <property type="entry name" value="SPRY"/>
    <property type="match status" value="1"/>
</dbReference>
<evidence type="ECO:0000259" key="5">
    <source>
        <dbReference type="PROSITE" id="PS50188"/>
    </source>
</evidence>
<dbReference type="InterPro" id="IPR003879">
    <property type="entry name" value="Butyrophylin_SPRY"/>
</dbReference>
<feature type="compositionally biased region" description="Basic and acidic residues" evidence="4">
    <location>
        <begin position="63"/>
        <end position="75"/>
    </location>
</feature>
<sequence>MNVPKEPPAVKPPETREDDDIGPEEPKAKDEQGKDFPKTTQTAKPAFNPLTLIKEDFNQFKEEMKKMFMDKDSDPKPSPSAEKSSGPLTLLKEELSNVFRFGPSRDQETKNVGKKEDSRNYPRTKASRGERPDETLKSLFRREKPLLTTAQTNQANKSKADLEINPTKQNKKTENTQKSTAPINSLDKSRVSQMTGFGSEKRNGKTKTTKPQSEKLFASAAAPDKSQTRIWENEEKEEENEPLEKVLSSEVSLIPLGTNLSHQPTEDFWSLKNSAIYLTFDPNTANSELRLTDGNRKASRDWLTDRRVEHPERFEQCPQVLCREGLLDLAYWEVSWSGGADIGVTYNNISRDGDMASCLLGHNQRSWSLECSNGFYTPCHNNKRFQSCSPEPFSNRVGVYLNCPEGTLSFFCVSKDAMVHLHTFTSTFTEPLYPGFWVWASDGSVTLCQVELYWERLLNPSHRQLALLTPSGPMQLFFQLLQASCSHLQHINRIETA</sequence>
<evidence type="ECO:0000256" key="1">
    <source>
        <dbReference type="ARBA" id="ARBA00022723"/>
    </source>
</evidence>
<dbReference type="InterPro" id="IPR043136">
    <property type="entry name" value="B30.2/SPRY_sf"/>
</dbReference>
<evidence type="ECO:0000256" key="2">
    <source>
        <dbReference type="ARBA" id="ARBA00022771"/>
    </source>
</evidence>
<dbReference type="AlphaFoldDB" id="A0A315VD24"/>
<feature type="compositionally biased region" description="Basic and acidic residues" evidence="4">
    <location>
        <begin position="24"/>
        <end position="37"/>
    </location>
</feature>
<dbReference type="CDD" id="cd16040">
    <property type="entry name" value="SPRY_PRY_SNTX"/>
    <property type="match status" value="1"/>
</dbReference>
<dbReference type="Gene3D" id="2.60.120.920">
    <property type="match status" value="1"/>
</dbReference>
<feature type="domain" description="B30.2/SPRY" evidence="5">
    <location>
        <begin position="258"/>
        <end position="454"/>
    </location>
</feature>
<dbReference type="SMART" id="SM00589">
    <property type="entry name" value="PRY"/>
    <property type="match status" value="1"/>
</dbReference>
<dbReference type="PANTHER" id="PTHR25465:SF30">
    <property type="entry name" value="FINTRIM FAMILY, MEMBER 82"/>
    <property type="match status" value="1"/>
</dbReference>
<dbReference type="GO" id="GO:0008270">
    <property type="term" value="F:zinc ion binding"/>
    <property type="evidence" value="ECO:0007669"/>
    <property type="project" value="UniProtKB-KW"/>
</dbReference>
<gene>
    <name evidence="6" type="ORF">CCH79_00009539</name>
</gene>
<dbReference type="GO" id="GO:0005737">
    <property type="term" value="C:cytoplasm"/>
    <property type="evidence" value="ECO:0007669"/>
    <property type="project" value="UniProtKB-ARBA"/>
</dbReference>
<evidence type="ECO:0000256" key="4">
    <source>
        <dbReference type="SAM" id="MobiDB-lite"/>
    </source>
</evidence>
<feature type="compositionally biased region" description="Polar residues" evidence="4">
    <location>
        <begin position="148"/>
        <end position="157"/>
    </location>
</feature>
<feature type="region of interest" description="Disordered" evidence="4">
    <location>
        <begin position="63"/>
        <end position="242"/>
    </location>
</feature>
<keyword evidence="1" id="KW-0479">Metal-binding</keyword>
<organism evidence="6 7">
    <name type="scientific">Gambusia affinis</name>
    <name type="common">Western mosquitofish</name>
    <name type="synonym">Heterandria affinis</name>
    <dbReference type="NCBI Taxonomy" id="33528"/>
    <lineage>
        <taxon>Eukaryota</taxon>
        <taxon>Metazoa</taxon>
        <taxon>Chordata</taxon>
        <taxon>Craniata</taxon>
        <taxon>Vertebrata</taxon>
        <taxon>Euteleostomi</taxon>
        <taxon>Actinopterygii</taxon>
        <taxon>Neopterygii</taxon>
        <taxon>Teleostei</taxon>
        <taxon>Neoteleostei</taxon>
        <taxon>Acanthomorphata</taxon>
        <taxon>Ovalentaria</taxon>
        <taxon>Atherinomorphae</taxon>
        <taxon>Cyprinodontiformes</taxon>
        <taxon>Poeciliidae</taxon>
        <taxon>Poeciliinae</taxon>
        <taxon>Gambusia</taxon>
    </lineage>
</organism>
<evidence type="ECO:0000256" key="3">
    <source>
        <dbReference type="ARBA" id="ARBA00022833"/>
    </source>
</evidence>
<dbReference type="InterPro" id="IPR006574">
    <property type="entry name" value="PRY"/>
</dbReference>
<dbReference type="InterPro" id="IPR001870">
    <property type="entry name" value="B30.2/SPRY"/>
</dbReference>
<accession>A0A315VD24</accession>
<dbReference type="SMART" id="SM00449">
    <property type="entry name" value="SPRY"/>
    <property type="match status" value="1"/>
</dbReference>
<proteinExistence type="predicted"/>
<dbReference type="SUPFAM" id="SSF49899">
    <property type="entry name" value="Concanavalin A-like lectins/glucanases"/>
    <property type="match status" value="1"/>
</dbReference>
<feature type="region of interest" description="Disordered" evidence="4">
    <location>
        <begin position="1"/>
        <end position="51"/>
    </location>
</feature>
<dbReference type="EMBL" id="NHOQ01001911">
    <property type="protein sequence ID" value="PWA21141.1"/>
    <property type="molecule type" value="Genomic_DNA"/>
</dbReference>
<dbReference type="PROSITE" id="PS50188">
    <property type="entry name" value="B302_SPRY"/>
    <property type="match status" value="1"/>
</dbReference>
<comment type="caution">
    <text evidence="6">The sequence shown here is derived from an EMBL/GenBank/DDBJ whole genome shotgun (WGS) entry which is preliminary data.</text>
</comment>
<dbReference type="PANTHER" id="PTHR25465">
    <property type="entry name" value="B-BOX DOMAIN CONTAINING"/>
    <property type="match status" value="1"/>
</dbReference>
<reference evidence="6 7" key="1">
    <citation type="journal article" date="2018" name="G3 (Bethesda)">
        <title>A High-Quality Reference Genome for the Invasive Mosquitofish Gambusia affinis Using a Chicago Library.</title>
        <authorList>
            <person name="Hoffberg S.L."/>
            <person name="Troendle N.J."/>
            <person name="Glenn T.C."/>
            <person name="Mahmud O."/>
            <person name="Louha S."/>
            <person name="Chalopin D."/>
            <person name="Bennetzen J.L."/>
            <person name="Mauricio R."/>
        </authorList>
    </citation>
    <scope>NUCLEOTIDE SEQUENCE [LARGE SCALE GENOMIC DNA]</scope>
    <source>
        <strain evidence="6">NE01/NJP1002.9</strain>
        <tissue evidence="6">Muscle</tissue>
    </source>
</reference>
<dbReference type="Proteomes" id="UP000250572">
    <property type="component" value="Unassembled WGS sequence"/>
</dbReference>